<proteinExistence type="predicted"/>
<sequence length="120" mass="12717">MSELSVLFPKPVTVPMGATQVTVRPVTLEHFEAFGKAAGELLSMLQNATPAQIYAYARQSGALDVVLGSCTSLGRWRRRRLPAAAAVSLMFAVIQVNSSFFDQALVQAASQLAGSTLSSS</sequence>
<gene>
    <name evidence="1" type="ORF">GCM10007418_03990</name>
</gene>
<protein>
    <submittedName>
        <fullName evidence="1">Uncharacterized protein</fullName>
    </submittedName>
</protein>
<name>A0ABQ1P5Z5_9GAMM</name>
<evidence type="ECO:0000313" key="2">
    <source>
        <dbReference type="Proteomes" id="UP000638188"/>
    </source>
</evidence>
<accession>A0ABQ1P5Z5</accession>
<evidence type="ECO:0000313" key="1">
    <source>
        <dbReference type="EMBL" id="GGC87445.1"/>
    </source>
</evidence>
<dbReference type="Proteomes" id="UP000638188">
    <property type="component" value="Unassembled WGS sequence"/>
</dbReference>
<keyword evidence="2" id="KW-1185">Reference proteome</keyword>
<dbReference type="EMBL" id="BMFF01000001">
    <property type="protein sequence ID" value="GGC87445.1"/>
    <property type="molecule type" value="Genomic_DNA"/>
</dbReference>
<dbReference type="RefSeq" id="WP_150277517.1">
    <property type="nucleotide sequence ID" value="NZ_BMFF01000001.1"/>
</dbReference>
<organism evidence="1 2">
    <name type="scientific">Halopseudomonas salina</name>
    <dbReference type="NCBI Taxonomy" id="1323744"/>
    <lineage>
        <taxon>Bacteria</taxon>
        <taxon>Pseudomonadati</taxon>
        <taxon>Pseudomonadota</taxon>
        <taxon>Gammaproteobacteria</taxon>
        <taxon>Pseudomonadales</taxon>
        <taxon>Pseudomonadaceae</taxon>
        <taxon>Halopseudomonas</taxon>
    </lineage>
</organism>
<comment type="caution">
    <text evidence="1">The sequence shown here is derived from an EMBL/GenBank/DDBJ whole genome shotgun (WGS) entry which is preliminary data.</text>
</comment>
<reference evidence="2" key="1">
    <citation type="journal article" date="2019" name="Int. J. Syst. Evol. Microbiol.">
        <title>The Global Catalogue of Microorganisms (GCM) 10K type strain sequencing project: providing services to taxonomists for standard genome sequencing and annotation.</title>
        <authorList>
            <consortium name="The Broad Institute Genomics Platform"/>
            <consortium name="The Broad Institute Genome Sequencing Center for Infectious Disease"/>
            <person name="Wu L."/>
            <person name="Ma J."/>
        </authorList>
    </citation>
    <scope>NUCLEOTIDE SEQUENCE [LARGE SCALE GENOMIC DNA]</scope>
    <source>
        <strain evidence="2">CGMCC 1.12482</strain>
    </source>
</reference>